<reference evidence="1 2" key="1">
    <citation type="journal article" date="2020" name="Cell">
        <title>Large-Scale Comparative Analyses of Tick Genomes Elucidate Their Genetic Diversity and Vector Capacities.</title>
        <authorList>
            <consortium name="Tick Genome and Microbiome Consortium (TIGMIC)"/>
            <person name="Jia N."/>
            <person name="Wang J."/>
            <person name="Shi W."/>
            <person name="Du L."/>
            <person name="Sun Y."/>
            <person name="Zhan W."/>
            <person name="Jiang J.F."/>
            <person name="Wang Q."/>
            <person name="Zhang B."/>
            <person name="Ji P."/>
            <person name="Bell-Sakyi L."/>
            <person name="Cui X.M."/>
            <person name="Yuan T.T."/>
            <person name="Jiang B.G."/>
            <person name="Yang W.F."/>
            <person name="Lam T.T."/>
            <person name="Chang Q.C."/>
            <person name="Ding S.J."/>
            <person name="Wang X.J."/>
            <person name="Zhu J.G."/>
            <person name="Ruan X.D."/>
            <person name="Zhao L."/>
            <person name="Wei J.T."/>
            <person name="Ye R.Z."/>
            <person name="Que T.C."/>
            <person name="Du C.H."/>
            <person name="Zhou Y.H."/>
            <person name="Cheng J.X."/>
            <person name="Dai P.F."/>
            <person name="Guo W.B."/>
            <person name="Han X.H."/>
            <person name="Huang E.J."/>
            <person name="Li L.F."/>
            <person name="Wei W."/>
            <person name="Gao Y.C."/>
            <person name="Liu J.Z."/>
            <person name="Shao H.Z."/>
            <person name="Wang X."/>
            <person name="Wang C.C."/>
            <person name="Yang T.C."/>
            <person name="Huo Q.B."/>
            <person name="Li W."/>
            <person name="Chen H.Y."/>
            <person name="Chen S.E."/>
            <person name="Zhou L.G."/>
            <person name="Ni X.B."/>
            <person name="Tian J.H."/>
            <person name="Sheng Y."/>
            <person name="Liu T."/>
            <person name="Pan Y.S."/>
            <person name="Xia L.Y."/>
            <person name="Li J."/>
            <person name="Zhao F."/>
            <person name="Cao W.C."/>
        </authorList>
    </citation>
    <scope>NUCLEOTIDE SEQUENCE [LARGE SCALE GENOMIC DNA]</scope>
    <source>
        <strain evidence="1">Iper-2018</strain>
    </source>
</reference>
<protein>
    <submittedName>
        <fullName evidence="1">Uncharacterized protein</fullName>
    </submittedName>
</protein>
<evidence type="ECO:0000313" key="1">
    <source>
        <dbReference type="EMBL" id="KAG0423448.1"/>
    </source>
</evidence>
<comment type="caution">
    <text evidence="1">The sequence shown here is derived from an EMBL/GenBank/DDBJ whole genome shotgun (WGS) entry which is preliminary data.</text>
</comment>
<proteinExistence type="predicted"/>
<name>A0AC60PQU9_IXOPE</name>
<organism evidence="1 2">
    <name type="scientific">Ixodes persulcatus</name>
    <name type="common">Taiga tick</name>
    <dbReference type="NCBI Taxonomy" id="34615"/>
    <lineage>
        <taxon>Eukaryota</taxon>
        <taxon>Metazoa</taxon>
        <taxon>Ecdysozoa</taxon>
        <taxon>Arthropoda</taxon>
        <taxon>Chelicerata</taxon>
        <taxon>Arachnida</taxon>
        <taxon>Acari</taxon>
        <taxon>Parasitiformes</taxon>
        <taxon>Ixodida</taxon>
        <taxon>Ixodoidea</taxon>
        <taxon>Ixodidae</taxon>
        <taxon>Ixodinae</taxon>
        <taxon>Ixodes</taxon>
    </lineage>
</organism>
<keyword evidence="2" id="KW-1185">Reference proteome</keyword>
<evidence type="ECO:0000313" key="2">
    <source>
        <dbReference type="Proteomes" id="UP000805193"/>
    </source>
</evidence>
<sequence length="244" mass="27611">MLHTNFIEKEIFSMIADVMEEAAFTPLPRKVQEHSNMDDGASSARISLPVKECWDHQMPPSDPCTLTLTHAQHLEEETRGQSRGFWTIFSGGHGTTRHTRAGLQNEAAALKRYKAKQKVQVFGVGLCINPGLPMLGASPDGLVWNEDIQEYGLVEVKTVSRAIDANLTTFEKVMGRGFVEFIHADKSIDKKHKHYYQVTGQLALTGLEWCDHFVDWANDCWVTRVPFDDALWMSVMVPRLTDFF</sequence>
<accession>A0AC60PQU9</accession>
<dbReference type="Proteomes" id="UP000805193">
    <property type="component" value="Unassembled WGS sequence"/>
</dbReference>
<dbReference type="EMBL" id="JABSTQ010010100">
    <property type="protein sequence ID" value="KAG0423448.1"/>
    <property type="molecule type" value="Genomic_DNA"/>
</dbReference>
<gene>
    <name evidence="1" type="ORF">HPB47_000775</name>
</gene>